<dbReference type="AlphaFoldDB" id="A0A918WDZ0"/>
<dbReference type="InterPro" id="IPR036038">
    <property type="entry name" value="Aminotransferase-like"/>
</dbReference>
<dbReference type="GO" id="GO:0003824">
    <property type="term" value="F:catalytic activity"/>
    <property type="evidence" value="ECO:0007669"/>
    <property type="project" value="InterPro"/>
</dbReference>
<gene>
    <name evidence="1" type="ORF">GCM10010305_58160</name>
</gene>
<dbReference type="NCBIfam" id="NF006734">
    <property type="entry name" value="PRK09266.1"/>
    <property type="match status" value="1"/>
</dbReference>
<dbReference type="Pfam" id="PF01063">
    <property type="entry name" value="Aminotran_4"/>
    <property type="match status" value="1"/>
</dbReference>
<dbReference type="InterPro" id="IPR001544">
    <property type="entry name" value="Aminotrans_IV"/>
</dbReference>
<accession>A0A918WDZ0</accession>
<dbReference type="Proteomes" id="UP000644020">
    <property type="component" value="Unassembled WGS sequence"/>
</dbReference>
<evidence type="ECO:0000313" key="2">
    <source>
        <dbReference type="Proteomes" id="UP000644020"/>
    </source>
</evidence>
<evidence type="ECO:0000313" key="1">
    <source>
        <dbReference type="EMBL" id="GHB07405.1"/>
    </source>
</evidence>
<dbReference type="EMBL" id="BMUL01000022">
    <property type="protein sequence ID" value="GHB07405.1"/>
    <property type="molecule type" value="Genomic_DNA"/>
</dbReference>
<proteinExistence type="predicted"/>
<comment type="caution">
    <text evidence="1">The sequence shown here is derived from an EMBL/GenBank/DDBJ whole genome shotgun (WGS) entry which is preliminary data.</text>
</comment>
<dbReference type="Gene3D" id="3.30.470.10">
    <property type="match status" value="1"/>
</dbReference>
<reference evidence="1" key="2">
    <citation type="submission" date="2020-09" db="EMBL/GenBank/DDBJ databases">
        <authorList>
            <person name="Sun Q."/>
            <person name="Ohkuma M."/>
        </authorList>
    </citation>
    <scope>NUCLEOTIDE SEQUENCE</scope>
    <source>
        <strain evidence="1">JCM 4518</strain>
    </source>
</reference>
<dbReference type="SUPFAM" id="SSF56752">
    <property type="entry name" value="D-aminoacid aminotransferase-like PLP-dependent enzymes"/>
    <property type="match status" value="1"/>
</dbReference>
<dbReference type="Gene3D" id="3.20.10.10">
    <property type="entry name" value="D-amino Acid Aminotransferase, subunit A, domain 2"/>
    <property type="match status" value="1"/>
</dbReference>
<reference evidence="1" key="1">
    <citation type="journal article" date="2014" name="Int. J. Syst. Evol. Microbiol.">
        <title>Complete genome sequence of Corynebacterium casei LMG S-19264T (=DSM 44701T), isolated from a smear-ripened cheese.</title>
        <authorList>
            <consortium name="US DOE Joint Genome Institute (JGI-PGF)"/>
            <person name="Walter F."/>
            <person name="Albersmeier A."/>
            <person name="Kalinowski J."/>
            <person name="Ruckert C."/>
        </authorList>
    </citation>
    <scope>NUCLEOTIDE SEQUENCE</scope>
    <source>
        <strain evidence="1">JCM 4518</strain>
    </source>
</reference>
<protein>
    <recommendedName>
        <fullName evidence="3">Aminotransferase</fullName>
    </recommendedName>
</protein>
<dbReference type="InterPro" id="IPR043132">
    <property type="entry name" value="BCAT-like_C"/>
</dbReference>
<evidence type="ECO:0008006" key="3">
    <source>
        <dbReference type="Google" id="ProtNLM"/>
    </source>
</evidence>
<keyword evidence="2" id="KW-1185">Reference proteome</keyword>
<name>A0A918WDZ0_9ACTN</name>
<sequence>MLGPMATLNGIPLAAPDDVLPLALTSYGHFTSMRVDDGRVRGLRLHLERLARDCRAVFGTDLDIGCVRAWAREALPGRKGVHTVRITVYDPLLDLGRPAASGRPSVLVTVRPAGTLSPPPLRAMSVPHERDQPEVKHCGLFGALRARRAAQLEGFDDALLVDRDGHLSEGVTWNVGFVDSDGAVVWPRARVLPGVTMALLRERAEHRVLPVTPARAGAMRAAFATNVSIGVRALSAVDSTPMDVAHPVLDRLRAAYAAIPGEEL</sequence>
<organism evidence="1 2">
    <name type="scientific">Streptomyces termitum</name>
    <dbReference type="NCBI Taxonomy" id="67368"/>
    <lineage>
        <taxon>Bacteria</taxon>
        <taxon>Bacillati</taxon>
        <taxon>Actinomycetota</taxon>
        <taxon>Actinomycetes</taxon>
        <taxon>Kitasatosporales</taxon>
        <taxon>Streptomycetaceae</taxon>
        <taxon>Streptomyces</taxon>
    </lineage>
</organism>
<dbReference type="InterPro" id="IPR043131">
    <property type="entry name" value="BCAT-like_N"/>
</dbReference>